<gene>
    <name evidence="1" type="ORF">SSLN_LOCUS10888</name>
</gene>
<reference evidence="3" key="1">
    <citation type="submission" date="2016-06" db="UniProtKB">
        <authorList>
            <consortium name="WormBaseParasite"/>
        </authorList>
    </citation>
    <scope>IDENTIFICATION</scope>
</reference>
<dbReference type="Proteomes" id="UP000275846">
    <property type="component" value="Unassembled WGS sequence"/>
</dbReference>
<accession>A0A183T340</accession>
<proteinExistence type="predicted"/>
<keyword evidence="2" id="KW-1185">Reference proteome</keyword>
<protein>
    <submittedName>
        <fullName evidence="1 3">Uncharacterized protein</fullName>
    </submittedName>
</protein>
<dbReference type="EMBL" id="UYSU01036148">
    <property type="protein sequence ID" value="VDL97273.1"/>
    <property type="molecule type" value="Genomic_DNA"/>
</dbReference>
<organism evidence="3">
    <name type="scientific">Schistocephalus solidus</name>
    <name type="common">Tapeworm</name>
    <dbReference type="NCBI Taxonomy" id="70667"/>
    <lineage>
        <taxon>Eukaryota</taxon>
        <taxon>Metazoa</taxon>
        <taxon>Spiralia</taxon>
        <taxon>Lophotrochozoa</taxon>
        <taxon>Platyhelminthes</taxon>
        <taxon>Cestoda</taxon>
        <taxon>Eucestoda</taxon>
        <taxon>Diphyllobothriidea</taxon>
        <taxon>Diphyllobothriidae</taxon>
        <taxon>Schistocephalus</taxon>
    </lineage>
</organism>
<dbReference type="AlphaFoldDB" id="A0A183T340"/>
<sequence length="142" mass="15518">MLLWPPQANTQLSPVAARSWFFQAATIRATATTGGLNQVRVSGVVCVFTTGTSAPFHMLFPLSRPPCPPSALLRLLFPLLSPFFPTLSLLAFNLTSSLLPCSSQFPPPPRSKLSYGEGNIKICRSLTNPNRDPWWSSAATWD</sequence>
<dbReference type="WBParaSite" id="SSLN_0001131101-mRNA-1">
    <property type="protein sequence ID" value="SSLN_0001131101-mRNA-1"/>
    <property type="gene ID" value="SSLN_0001131101"/>
</dbReference>
<evidence type="ECO:0000313" key="3">
    <source>
        <dbReference type="WBParaSite" id="SSLN_0001131101-mRNA-1"/>
    </source>
</evidence>
<reference evidence="1 2" key="2">
    <citation type="submission" date="2018-11" db="EMBL/GenBank/DDBJ databases">
        <authorList>
            <consortium name="Pathogen Informatics"/>
        </authorList>
    </citation>
    <scope>NUCLEOTIDE SEQUENCE [LARGE SCALE GENOMIC DNA]</scope>
    <source>
        <strain evidence="1 2">NST_G2</strain>
    </source>
</reference>
<evidence type="ECO:0000313" key="2">
    <source>
        <dbReference type="Proteomes" id="UP000275846"/>
    </source>
</evidence>
<name>A0A183T340_SCHSO</name>
<evidence type="ECO:0000313" key="1">
    <source>
        <dbReference type="EMBL" id="VDL97273.1"/>
    </source>
</evidence>